<feature type="compositionally biased region" description="Basic and acidic residues" evidence="7">
    <location>
        <begin position="1"/>
        <end position="11"/>
    </location>
</feature>
<dbReference type="EMBL" id="CP136897">
    <property type="protein sequence ID" value="WOL18221.1"/>
    <property type="molecule type" value="Genomic_DNA"/>
</dbReference>
<dbReference type="GO" id="GO:0000981">
    <property type="term" value="F:DNA-binding transcription factor activity, RNA polymerase II-specific"/>
    <property type="evidence" value="ECO:0007669"/>
    <property type="project" value="TreeGrafter"/>
</dbReference>
<dbReference type="InterPro" id="IPR001005">
    <property type="entry name" value="SANT/Myb"/>
</dbReference>
<reference evidence="10 11" key="1">
    <citation type="submission" date="2023-10" db="EMBL/GenBank/DDBJ databases">
        <title>Chromosome-scale genome assembly provides insights into flower coloration mechanisms of Canna indica.</title>
        <authorList>
            <person name="Li C."/>
        </authorList>
    </citation>
    <scope>NUCLEOTIDE SEQUENCE [LARGE SCALE GENOMIC DNA]</scope>
    <source>
        <tissue evidence="10">Flower</tissue>
    </source>
</reference>
<feature type="region of interest" description="Disordered" evidence="7">
    <location>
        <begin position="1"/>
        <end position="40"/>
    </location>
</feature>
<keyword evidence="2" id="KW-0677">Repeat</keyword>
<evidence type="ECO:0000259" key="8">
    <source>
        <dbReference type="PROSITE" id="PS50090"/>
    </source>
</evidence>
<evidence type="ECO:0000256" key="2">
    <source>
        <dbReference type="ARBA" id="ARBA00022737"/>
    </source>
</evidence>
<dbReference type="SMART" id="SM00717">
    <property type="entry name" value="SANT"/>
    <property type="match status" value="3"/>
</dbReference>
<dbReference type="GO" id="GO:0005634">
    <property type="term" value="C:nucleus"/>
    <property type="evidence" value="ECO:0007669"/>
    <property type="project" value="UniProtKB-SubCell"/>
</dbReference>
<evidence type="ECO:0000256" key="1">
    <source>
        <dbReference type="ARBA" id="ARBA00004123"/>
    </source>
</evidence>
<evidence type="ECO:0000256" key="7">
    <source>
        <dbReference type="SAM" id="MobiDB-lite"/>
    </source>
</evidence>
<feature type="domain" description="Myb-like" evidence="8">
    <location>
        <begin position="82"/>
        <end position="133"/>
    </location>
</feature>
<keyword evidence="4" id="KW-0238">DNA-binding</keyword>
<dbReference type="Pfam" id="PF00249">
    <property type="entry name" value="Myb_DNA-binding"/>
    <property type="match status" value="3"/>
</dbReference>
<feature type="domain" description="HTH myb-type" evidence="9">
    <location>
        <begin position="138"/>
        <end position="188"/>
    </location>
</feature>
<dbReference type="PROSITE" id="PS50090">
    <property type="entry name" value="MYB_LIKE"/>
    <property type="match status" value="3"/>
</dbReference>
<dbReference type="PROSITE" id="PS51294">
    <property type="entry name" value="HTH_MYB"/>
    <property type="match status" value="3"/>
</dbReference>
<feature type="domain" description="HTH myb-type" evidence="9">
    <location>
        <begin position="82"/>
        <end position="137"/>
    </location>
</feature>
<dbReference type="Proteomes" id="UP001327560">
    <property type="component" value="Chromosome 8"/>
</dbReference>
<keyword evidence="6" id="KW-0539">Nucleus</keyword>
<gene>
    <name evidence="10" type="ORF">Cni_G27014</name>
</gene>
<dbReference type="SUPFAM" id="SSF46689">
    <property type="entry name" value="Homeodomain-like"/>
    <property type="match status" value="2"/>
</dbReference>
<dbReference type="Gene3D" id="1.10.10.60">
    <property type="entry name" value="Homeodomain-like"/>
    <property type="match status" value="3"/>
</dbReference>
<dbReference type="PANTHER" id="PTHR45614">
    <property type="entry name" value="MYB PROTEIN-RELATED"/>
    <property type="match status" value="1"/>
</dbReference>
<name>A0AAQ3L4S9_9LILI</name>
<dbReference type="PANTHER" id="PTHR45614:SF232">
    <property type="entry name" value="TRANSCRIPTION FACTOR MYB3R-2"/>
    <property type="match status" value="1"/>
</dbReference>
<evidence type="ECO:0000313" key="11">
    <source>
        <dbReference type="Proteomes" id="UP001327560"/>
    </source>
</evidence>
<dbReference type="FunFam" id="1.10.10.60:FF:000010">
    <property type="entry name" value="Transcriptional activator Myb isoform A"/>
    <property type="match status" value="1"/>
</dbReference>
<evidence type="ECO:0000256" key="4">
    <source>
        <dbReference type="ARBA" id="ARBA00023125"/>
    </source>
</evidence>
<organism evidence="10 11">
    <name type="scientific">Canna indica</name>
    <name type="common">Indian-shot</name>
    <dbReference type="NCBI Taxonomy" id="4628"/>
    <lineage>
        <taxon>Eukaryota</taxon>
        <taxon>Viridiplantae</taxon>
        <taxon>Streptophyta</taxon>
        <taxon>Embryophyta</taxon>
        <taxon>Tracheophyta</taxon>
        <taxon>Spermatophyta</taxon>
        <taxon>Magnoliopsida</taxon>
        <taxon>Liliopsida</taxon>
        <taxon>Zingiberales</taxon>
        <taxon>Cannaceae</taxon>
        <taxon>Canna</taxon>
    </lineage>
</organism>
<feature type="domain" description="HTH myb-type" evidence="9">
    <location>
        <begin position="30"/>
        <end position="81"/>
    </location>
</feature>
<dbReference type="AlphaFoldDB" id="A0AAQ3L4S9"/>
<keyword evidence="11" id="KW-1185">Reference proteome</keyword>
<dbReference type="CDD" id="cd00167">
    <property type="entry name" value="SANT"/>
    <property type="match status" value="3"/>
</dbReference>
<protein>
    <submittedName>
        <fullName evidence="10">Uncharacterized protein</fullName>
    </submittedName>
</protein>
<feature type="domain" description="Myb-like" evidence="8">
    <location>
        <begin position="134"/>
        <end position="184"/>
    </location>
</feature>
<dbReference type="FunFam" id="1.10.10.60:FF:000016">
    <property type="entry name" value="Transcriptional activator Myb isoform A"/>
    <property type="match status" value="1"/>
</dbReference>
<dbReference type="FunFam" id="1.10.10.60:FF:000324">
    <property type="entry name" value="Transcription factor MYB3R-2"/>
    <property type="match status" value="1"/>
</dbReference>
<accession>A0AAQ3L4S9</accession>
<dbReference type="InterPro" id="IPR009057">
    <property type="entry name" value="Homeodomain-like_sf"/>
</dbReference>
<sequence length="373" mass="41937">MEEAKEEKRVGEVPPLVSSSLPARRASGPTRRSRKGGWTNEEDAILTRAVKQFDGKNWKRIAESFPGRTDIQCLHRWQKVLDPELVKGSWTKQEDECIINLVAKHGCKRWSVIAKSLPGRIGKQCRERWHNHLNPEIKKVAWTLEEELTLIHCHQKYGNKWAEIAKFLPGRAENSIKNHWNCSLKKKVASYVSSGILNQQSGVIALGWKDCIRKVGCSEIDVLKQGARDLGTCFMAQSSSTAAKISSLNSLSGESRCLRGKFSSDNISYAHKSNRQNDSDLALSLQHLEMKNLQMNDVIISTSNEGSCKIINDQEQQHCSRVKCCTPPDLSPSFASTSTSPTSFLRNAAKSFKNTPSILRKRKQESCKKLFVD</sequence>
<dbReference type="InterPro" id="IPR050560">
    <property type="entry name" value="MYB_TF"/>
</dbReference>
<dbReference type="InterPro" id="IPR017930">
    <property type="entry name" value="Myb_dom"/>
</dbReference>
<proteinExistence type="predicted"/>
<keyword evidence="5" id="KW-0804">Transcription</keyword>
<evidence type="ECO:0000256" key="5">
    <source>
        <dbReference type="ARBA" id="ARBA00023163"/>
    </source>
</evidence>
<evidence type="ECO:0000256" key="3">
    <source>
        <dbReference type="ARBA" id="ARBA00023015"/>
    </source>
</evidence>
<comment type="subcellular location">
    <subcellularLocation>
        <location evidence="1">Nucleus</location>
    </subcellularLocation>
</comment>
<feature type="domain" description="Myb-like" evidence="8">
    <location>
        <begin position="30"/>
        <end position="81"/>
    </location>
</feature>
<dbReference type="GO" id="GO:0000978">
    <property type="term" value="F:RNA polymerase II cis-regulatory region sequence-specific DNA binding"/>
    <property type="evidence" value="ECO:0007669"/>
    <property type="project" value="TreeGrafter"/>
</dbReference>
<evidence type="ECO:0000313" key="10">
    <source>
        <dbReference type="EMBL" id="WOL18221.1"/>
    </source>
</evidence>
<evidence type="ECO:0000259" key="9">
    <source>
        <dbReference type="PROSITE" id="PS51294"/>
    </source>
</evidence>
<evidence type="ECO:0000256" key="6">
    <source>
        <dbReference type="ARBA" id="ARBA00023242"/>
    </source>
</evidence>
<keyword evidence="3" id="KW-0805">Transcription regulation</keyword>